<dbReference type="InterPro" id="IPR043502">
    <property type="entry name" value="DNA/RNA_pol_sf"/>
</dbReference>
<dbReference type="PANTHER" id="PTHR24559">
    <property type="entry name" value="TRANSPOSON TY3-I GAG-POL POLYPROTEIN"/>
    <property type="match status" value="1"/>
</dbReference>
<dbReference type="SUPFAM" id="SSF56672">
    <property type="entry name" value="DNA/RNA polymerases"/>
    <property type="match status" value="1"/>
</dbReference>
<accession>A0AAV5IX94</accession>
<dbReference type="SUPFAM" id="SSF50630">
    <property type="entry name" value="Acid proteases"/>
    <property type="match status" value="1"/>
</dbReference>
<dbReference type="PANTHER" id="PTHR24559:SF436">
    <property type="entry name" value="RNA-DIRECTED DNA POLYMERASE HOMOLOG"/>
    <property type="match status" value="1"/>
</dbReference>
<keyword evidence="3" id="KW-1185">Reference proteome</keyword>
<dbReference type="InterPro" id="IPR053134">
    <property type="entry name" value="RNA-dir_DNA_polymerase"/>
</dbReference>
<dbReference type="Proteomes" id="UP001054252">
    <property type="component" value="Unassembled WGS sequence"/>
</dbReference>
<gene>
    <name evidence="2" type="ORF">SLEP1_g16606</name>
</gene>
<feature type="domain" description="Reverse transcriptase/retrotransposon-derived protein RNase H-like" evidence="1">
    <location>
        <begin position="340"/>
        <end position="424"/>
    </location>
</feature>
<reference evidence="2 3" key="1">
    <citation type="journal article" date="2021" name="Commun. Biol.">
        <title>The genome of Shorea leprosula (Dipterocarpaceae) highlights the ecological relevance of drought in aseasonal tropical rainforests.</title>
        <authorList>
            <person name="Ng K.K.S."/>
            <person name="Kobayashi M.J."/>
            <person name="Fawcett J.A."/>
            <person name="Hatakeyama M."/>
            <person name="Paape T."/>
            <person name="Ng C.H."/>
            <person name="Ang C.C."/>
            <person name="Tnah L.H."/>
            <person name="Lee C.T."/>
            <person name="Nishiyama T."/>
            <person name="Sese J."/>
            <person name="O'Brien M.J."/>
            <person name="Copetti D."/>
            <person name="Mohd Noor M.I."/>
            <person name="Ong R.C."/>
            <person name="Putra M."/>
            <person name="Sireger I.Z."/>
            <person name="Indrioko S."/>
            <person name="Kosugi Y."/>
            <person name="Izuno A."/>
            <person name="Isagi Y."/>
            <person name="Lee S.L."/>
            <person name="Shimizu K.K."/>
        </authorList>
    </citation>
    <scope>NUCLEOTIDE SEQUENCE [LARGE SCALE GENOMIC DNA]</scope>
    <source>
        <strain evidence="2">214</strain>
    </source>
</reference>
<dbReference type="InterPro" id="IPR041577">
    <property type="entry name" value="RT_RNaseH_2"/>
</dbReference>
<organism evidence="2 3">
    <name type="scientific">Rubroshorea leprosula</name>
    <dbReference type="NCBI Taxonomy" id="152421"/>
    <lineage>
        <taxon>Eukaryota</taxon>
        <taxon>Viridiplantae</taxon>
        <taxon>Streptophyta</taxon>
        <taxon>Embryophyta</taxon>
        <taxon>Tracheophyta</taxon>
        <taxon>Spermatophyta</taxon>
        <taxon>Magnoliopsida</taxon>
        <taxon>eudicotyledons</taxon>
        <taxon>Gunneridae</taxon>
        <taxon>Pentapetalae</taxon>
        <taxon>rosids</taxon>
        <taxon>malvids</taxon>
        <taxon>Malvales</taxon>
        <taxon>Dipterocarpaceae</taxon>
        <taxon>Rubroshorea</taxon>
    </lineage>
</organism>
<evidence type="ECO:0000313" key="3">
    <source>
        <dbReference type="Proteomes" id="UP001054252"/>
    </source>
</evidence>
<protein>
    <recommendedName>
        <fullName evidence="1">Reverse transcriptase/retrotransposon-derived protein RNase H-like domain-containing protein</fullName>
    </recommendedName>
</protein>
<dbReference type="AlphaFoldDB" id="A0AAV5IX94"/>
<name>A0AAV5IX94_9ROSI</name>
<dbReference type="Gene3D" id="3.10.10.10">
    <property type="entry name" value="HIV Type 1 Reverse Transcriptase, subunit A, domain 1"/>
    <property type="match status" value="1"/>
</dbReference>
<evidence type="ECO:0000313" key="2">
    <source>
        <dbReference type="EMBL" id="GKV04454.1"/>
    </source>
</evidence>
<dbReference type="InterPro" id="IPR021109">
    <property type="entry name" value="Peptidase_aspartic_dom_sf"/>
</dbReference>
<dbReference type="Gene3D" id="2.40.70.10">
    <property type="entry name" value="Acid Proteases"/>
    <property type="match status" value="1"/>
</dbReference>
<evidence type="ECO:0000259" key="1">
    <source>
        <dbReference type="Pfam" id="PF17919"/>
    </source>
</evidence>
<comment type="caution">
    <text evidence="2">The sequence shown here is derived from an EMBL/GenBank/DDBJ whole genome shotgun (WGS) entry which is preliminary data.</text>
</comment>
<proteinExistence type="predicted"/>
<dbReference type="InterPro" id="IPR043128">
    <property type="entry name" value="Rev_trsase/Diguanyl_cyclase"/>
</dbReference>
<dbReference type="CDD" id="cd00303">
    <property type="entry name" value="retropepsin_like"/>
    <property type="match status" value="1"/>
</dbReference>
<dbReference type="EMBL" id="BPVZ01000022">
    <property type="protein sequence ID" value="GKV04454.1"/>
    <property type="molecule type" value="Genomic_DNA"/>
</dbReference>
<sequence>MTNSCPMTSGIKVWFESLVTWRRIIMMASQGAEASKVLEVSKERGRWKIPGDARKKRRSKALSPTSREVFTAYEARLAKLKLAMGNVYEQLDTLDFQMEEQKDRCGNIEKLEGKHKGALNFFIANMHKAIRDFQMSIVTKVSAMEVELNQVNRKGDAKANTTTKGSVSKTFKYVTVKIKGVSTYALLDSGANQNLIVVSFMKELGLPYTKEPAKMVAYTSRTRISVMRCPWSGYLLETMSSQLYKYLKASNEIGKARWFSKLDLRLRYLQVRIVEGEEVKTTCVMCYGAYEFLVTPFNLTNAHATFCTLRNKVVHPFLDKFMVVYLDNAVVYSEMLEEHDLKQAVTKELLPSLPDYGKPFEEQIGMFDFAIKGVLMQDGHTIAFESHKLNDTEKWYSVHDKQMIVIVHCLWVWHHYFLRSMFVIKMDNVTMSYF</sequence>
<dbReference type="Pfam" id="PF17919">
    <property type="entry name" value="RT_RNaseH_2"/>
    <property type="match status" value="1"/>
</dbReference>
<dbReference type="Gene3D" id="3.30.70.270">
    <property type="match status" value="1"/>
</dbReference>